<dbReference type="RefSeq" id="WP_104518936.1">
    <property type="nucleotide sequence ID" value="NZ_NHRY01000114.1"/>
</dbReference>
<gene>
    <name evidence="1" type="ORF">CCS01_11180</name>
</gene>
<proteinExistence type="predicted"/>
<dbReference type="EMBL" id="NHRY01000114">
    <property type="protein sequence ID" value="PPQ34329.1"/>
    <property type="molecule type" value="Genomic_DNA"/>
</dbReference>
<name>A0A2S6NI91_RHOGL</name>
<protein>
    <recommendedName>
        <fullName evidence="3">Phage tail protein</fullName>
    </recommendedName>
</protein>
<evidence type="ECO:0000313" key="1">
    <source>
        <dbReference type="EMBL" id="PPQ34329.1"/>
    </source>
</evidence>
<evidence type="ECO:0008006" key="3">
    <source>
        <dbReference type="Google" id="ProtNLM"/>
    </source>
</evidence>
<comment type="caution">
    <text evidence="1">The sequence shown here is derived from an EMBL/GenBank/DDBJ whole genome shotgun (WGS) entry which is preliminary data.</text>
</comment>
<dbReference type="AlphaFoldDB" id="A0A2S6NI91"/>
<dbReference type="OrthoDB" id="7276777at2"/>
<accession>A0A2S6NI91</accession>
<sequence>MGLTTFSIGRDTQLVVMGSNGRVDMSHVTGFESRQLTSPVRVSRLDGTQLGAELPKGWEGNFEVERGSPVLDDFISTIEQDFYNGAAAQPGTMYQYITETDGSVSTYQYDGVVFKLASAGIWKGDTSVKQRLEFFATRKRRI</sequence>
<reference evidence="1 2" key="1">
    <citation type="journal article" date="2018" name="Arch. Microbiol.">
        <title>New insights into the metabolic potential of the phototrophic purple bacterium Rhodopila globiformis DSM 161(T) from its draft genome sequence and evidence for a vanadium-dependent nitrogenase.</title>
        <authorList>
            <person name="Imhoff J.F."/>
            <person name="Rahn T."/>
            <person name="Kunzel S."/>
            <person name="Neulinger S.C."/>
        </authorList>
    </citation>
    <scope>NUCLEOTIDE SEQUENCE [LARGE SCALE GENOMIC DNA]</scope>
    <source>
        <strain evidence="1 2">DSM 161</strain>
    </source>
</reference>
<organism evidence="1 2">
    <name type="scientific">Rhodopila globiformis</name>
    <name type="common">Rhodopseudomonas globiformis</name>
    <dbReference type="NCBI Taxonomy" id="1071"/>
    <lineage>
        <taxon>Bacteria</taxon>
        <taxon>Pseudomonadati</taxon>
        <taxon>Pseudomonadota</taxon>
        <taxon>Alphaproteobacteria</taxon>
        <taxon>Acetobacterales</taxon>
        <taxon>Acetobacteraceae</taxon>
        <taxon>Rhodopila</taxon>
    </lineage>
</organism>
<keyword evidence="2" id="KW-1185">Reference proteome</keyword>
<dbReference type="Proteomes" id="UP000239724">
    <property type="component" value="Unassembled WGS sequence"/>
</dbReference>
<evidence type="ECO:0000313" key="2">
    <source>
        <dbReference type="Proteomes" id="UP000239724"/>
    </source>
</evidence>